<protein>
    <submittedName>
        <fullName evidence="2">Uncharacterized protein</fullName>
    </submittedName>
</protein>
<dbReference type="RefSeq" id="WP_143161507.1">
    <property type="nucleotide sequence ID" value="NZ_AP017900.1"/>
</dbReference>
<dbReference type="EMBL" id="BBYQ01000069">
    <property type="protein sequence ID" value="GAP29968.1"/>
    <property type="molecule type" value="Genomic_DNA"/>
</dbReference>
<reference evidence="2 3" key="2">
    <citation type="journal article" date="2016" name="Genome Announc.">
        <title>Draft Genome Sequence of Erythromycin- and Oxytetracycline-Sensitive Nocardia seriolae Strain U-1 (NBRC 110359).</title>
        <authorList>
            <person name="Imajoh M."/>
            <person name="Sukeda M."/>
            <person name="Shimizu M."/>
            <person name="Yamane J."/>
            <person name="Ohnishi K."/>
            <person name="Oshima S."/>
        </authorList>
    </citation>
    <scope>NUCLEOTIDE SEQUENCE [LARGE SCALE GENOMIC DNA]</scope>
    <source>
        <strain evidence="2 3">U-1</strain>
    </source>
</reference>
<evidence type="ECO:0000313" key="2">
    <source>
        <dbReference type="EMBL" id="GAP29968.1"/>
    </source>
</evidence>
<dbReference type="Proteomes" id="UP000037179">
    <property type="component" value="Unassembled WGS sequence"/>
</dbReference>
<gene>
    <name evidence="1" type="ORF">NS506_00907</name>
    <name evidence="2" type="ORF">NSK11_contig00069-0014</name>
</gene>
<dbReference type="GeneID" id="93371653"/>
<evidence type="ECO:0000313" key="3">
    <source>
        <dbReference type="Proteomes" id="UP000037179"/>
    </source>
</evidence>
<dbReference type="Proteomes" id="UP000180166">
    <property type="component" value="Chromosome"/>
</dbReference>
<sequence>MSDLRAHLLRSWRARLRVSSGPRSRLRVVTLTHPLLDPGIAYWVVDDTALMVDDTARPTAGEMWTDD</sequence>
<dbReference type="OrthoDB" id="4571937at2"/>
<evidence type="ECO:0000313" key="1">
    <source>
        <dbReference type="EMBL" id="APA94981.1"/>
    </source>
</evidence>
<reference evidence="1 4" key="3">
    <citation type="submission" date="2016-10" db="EMBL/GenBank/DDBJ databases">
        <title>Genome sequence of Nocardia seriolae strain EM150506, isolated from Anguila japonica.</title>
        <authorList>
            <person name="Han H.-J."/>
        </authorList>
    </citation>
    <scope>NUCLEOTIDE SEQUENCE [LARGE SCALE GENOMIC DNA]</scope>
    <source>
        <strain evidence="1 4">EM150506</strain>
    </source>
</reference>
<dbReference type="AlphaFoldDB" id="A0A0B8N7Z3"/>
<dbReference type="KEGG" id="nsr:NS506_00907"/>
<proteinExistence type="predicted"/>
<dbReference type="EMBL" id="CP017839">
    <property type="protein sequence ID" value="APA94981.1"/>
    <property type="molecule type" value="Genomic_DNA"/>
</dbReference>
<organism evidence="2 3">
    <name type="scientific">Nocardia seriolae</name>
    <dbReference type="NCBI Taxonomy" id="37332"/>
    <lineage>
        <taxon>Bacteria</taxon>
        <taxon>Bacillati</taxon>
        <taxon>Actinomycetota</taxon>
        <taxon>Actinomycetes</taxon>
        <taxon>Mycobacteriales</taxon>
        <taxon>Nocardiaceae</taxon>
        <taxon>Nocardia</taxon>
    </lineage>
</organism>
<accession>A0A0B8N7Z3</accession>
<evidence type="ECO:0000313" key="4">
    <source>
        <dbReference type="Proteomes" id="UP000180166"/>
    </source>
</evidence>
<keyword evidence="3" id="KW-1185">Reference proteome</keyword>
<reference evidence="3" key="1">
    <citation type="submission" date="2015-07" db="EMBL/GenBank/DDBJ databases">
        <title>Nocardia seriolae U-1 whole genome shotgun sequence.</title>
        <authorList>
            <person name="Imajoh M."/>
            <person name="Fukumoto Y."/>
            <person name="Sukeda M."/>
            <person name="Yamane J."/>
            <person name="Yamasaki K."/>
            <person name="Shimizu M."/>
            <person name="Ohnishi K."/>
            <person name="Oshima S."/>
        </authorList>
    </citation>
    <scope>NUCLEOTIDE SEQUENCE [LARGE SCALE GENOMIC DNA]</scope>
    <source>
        <strain evidence="3">U-1</strain>
    </source>
</reference>
<name>A0A0B8N7Z3_9NOCA</name>